<dbReference type="EMBL" id="JAAAJA010000787">
    <property type="protein sequence ID" value="KAG0249643.1"/>
    <property type="molecule type" value="Genomic_DNA"/>
</dbReference>
<keyword evidence="1" id="KW-0732">Signal</keyword>
<dbReference type="Proteomes" id="UP000726737">
    <property type="component" value="Unassembled WGS sequence"/>
</dbReference>
<feature type="signal peptide" evidence="1">
    <location>
        <begin position="1"/>
        <end position="22"/>
    </location>
</feature>
<name>A0A9P6TWV7_9FUNG</name>
<evidence type="ECO:0000313" key="2">
    <source>
        <dbReference type="EMBL" id="KAG0249643.1"/>
    </source>
</evidence>
<feature type="chain" id="PRO_5040359560" description="Transmembrane protein" evidence="1">
    <location>
        <begin position="23"/>
        <end position="239"/>
    </location>
</feature>
<accession>A0A9P6TWV7</accession>
<comment type="caution">
    <text evidence="2">The sequence shown here is derived from an EMBL/GenBank/DDBJ whole genome shotgun (WGS) entry which is preliminary data.</text>
</comment>
<organism evidence="2 3">
    <name type="scientific">Mortierella polycephala</name>
    <dbReference type="NCBI Taxonomy" id="41804"/>
    <lineage>
        <taxon>Eukaryota</taxon>
        <taxon>Fungi</taxon>
        <taxon>Fungi incertae sedis</taxon>
        <taxon>Mucoromycota</taxon>
        <taxon>Mortierellomycotina</taxon>
        <taxon>Mortierellomycetes</taxon>
        <taxon>Mortierellales</taxon>
        <taxon>Mortierellaceae</taxon>
        <taxon>Mortierella</taxon>
    </lineage>
</organism>
<proteinExistence type="predicted"/>
<sequence>MRISSFVPAILALGLFSATTQALPTIPQQQDAVDLLKRGGSNAVDAVAKLFVKVQTSILLEACAHIEADICADVIVKLNAKVSVLELVKVNANVKDLEVRTKAAVDVDVKAKLRADINAVVIAKIDAHVHAVVAKICPNGDSACIKKNAHAIVVNVVALIKIDIEKLIVKIKAELEAHVKVRVGVHIKDLSVNVLGLANAHVSAIVRIRSDINIHLKAFIDLCVSLLVDAKLIADIQAI</sequence>
<dbReference type="OrthoDB" id="2360307at2759"/>
<evidence type="ECO:0000256" key="1">
    <source>
        <dbReference type="SAM" id="SignalP"/>
    </source>
</evidence>
<gene>
    <name evidence="2" type="ORF">BG011_009057</name>
</gene>
<evidence type="ECO:0008006" key="4">
    <source>
        <dbReference type="Google" id="ProtNLM"/>
    </source>
</evidence>
<dbReference type="AlphaFoldDB" id="A0A9P6TWV7"/>
<keyword evidence="3" id="KW-1185">Reference proteome</keyword>
<reference evidence="2" key="1">
    <citation type="journal article" date="2020" name="Fungal Divers.">
        <title>Resolving the Mortierellaceae phylogeny through synthesis of multi-gene phylogenetics and phylogenomics.</title>
        <authorList>
            <person name="Vandepol N."/>
            <person name="Liber J."/>
            <person name="Desiro A."/>
            <person name="Na H."/>
            <person name="Kennedy M."/>
            <person name="Barry K."/>
            <person name="Grigoriev I.V."/>
            <person name="Miller A.N."/>
            <person name="O'Donnell K."/>
            <person name="Stajich J.E."/>
            <person name="Bonito G."/>
        </authorList>
    </citation>
    <scope>NUCLEOTIDE SEQUENCE</scope>
    <source>
        <strain evidence="2">KOD948</strain>
    </source>
</reference>
<protein>
    <recommendedName>
        <fullName evidence="4">Transmembrane protein</fullName>
    </recommendedName>
</protein>
<evidence type="ECO:0000313" key="3">
    <source>
        <dbReference type="Proteomes" id="UP000726737"/>
    </source>
</evidence>